<keyword evidence="3" id="KW-1185">Reference proteome</keyword>
<accession>A0AAP2DME5</accession>
<dbReference type="EMBL" id="JAHESF010000020">
    <property type="protein sequence ID" value="MBT1699046.1"/>
    <property type="molecule type" value="Genomic_DNA"/>
</dbReference>
<evidence type="ECO:0000313" key="3">
    <source>
        <dbReference type="Proteomes" id="UP001319200"/>
    </source>
</evidence>
<comment type="caution">
    <text evidence="2">The sequence shown here is derived from an EMBL/GenBank/DDBJ whole genome shotgun (WGS) entry which is preliminary data.</text>
</comment>
<dbReference type="RefSeq" id="WP_254166404.1">
    <property type="nucleotide sequence ID" value="NZ_JAHESF010000020.1"/>
</dbReference>
<dbReference type="Proteomes" id="UP001319200">
    <property type="component" value="Unassembled WGS sequence"/>
</dbReference>
<evidence type="ECO:0000313" key="2">
    <source>
        <dbReference type="EMBL" id="MBT1699046.1"/>
    </source>
</evidence>
<name>A0AAP2DME5_9BACT</name>
<protein>
    <recommendedName>
        <fullName evidence="4">VWA domain-containing protein</fullName>
    </recommendedName>
</protein>
<feature type="region of interest" description="Disordered" evidence="1">
    <location>
        <begin position="260"/>
        <end position="297"/>
    </location>
</feature>
<evidence type="ECO:0000256" key="1">
    <source>
        <dbReference type="SAM" id="MobiDB-lite"/>
    </source>
</evidence>
<sequence length="582" mass="65199">MDGTRDHTVEALCERWRAAWPRAREMWNAFIRLREPHWCLTTNEAVKEGLTGSFAMIRLTDHRIVIDLEKVMKYDVDDHAVQVLAHEIGHHIYTPANLRDNAVLQGRIRWALAGVEDQAGFVANIYTDFIINDFLQRSKELDMVIVYQKLNKDVTFSKLWSLVMRTYEYLWKLKRGTLATAPAFHNESIDADASLMASLVRSYSKNWMEGGGRFAALLYPYLIEEKELQKGKQSLAIYLDTEKAGEGGGMLSGLAELDPQAEEGAVDPRQEATGDAATREAGTTFERSEKGGTGPKQRYLNPGMYIDLCRQVNPHADEQLLINQYYKEIALPHLIAFPVEVSKTSGELTPEGTDVWEPGDPMEEIDWLESAITSPQIFPGYTTRRRTYGEDQDSETSLRPLDVYIGIDCSGSMSNPRVSFSWPVLAATVIGLSALRAGAKVMGCLSGEPGSFMETKGFISGEKDLLTVLTSYLGTGYAFGVSRLSTPFHKQLKKKSHVVIVSDDDIFSMLDAKEADHWKIIETSLANAGGTGTIVLHSRPGWHNEGGVRLQRMGWHVHYVTDESSMLDFAAEFSKKNYHKKK</sequence>
<gene>
    <name evidence="2" type="ORF">KK083_19280</name>
</gene>
<organism evidence="2 3">
    <name type="scientific">Chryseosolibacter histidini</name>
    <dbReference type="NCBI Taxonomy" id="2782349"/>
    <lineage>
        <taxon>Bacteria</taxon>
        <taxon>Pseudomonadati</taxon>
        <taxon>Bacteroidota</taxon>
        <taxon>Cytophagia</taxon>
        <taxon>Cytophagales</taxon>
        <taxon>Chryseotaleaceae</taxon>
        <taxon>Chryseosolibacter</taxon>
    </lineage>
</organism>
<evidence type="ECO:0008006" key="4">
    <source>
        <dbReference type="Google" id="ProtNLM"/>
    </source>
</evidence>
<proteinExistence type="predicted"/>
<dbReference type="AlphaFoldDB" id="A0AAP2DME5"/>
<reference evidence="2 3" key="1">
    <citation type="submission" date="2021-05" db="EMBL/GenBank/DDBJ databases">
        <title>A Polyphasic approach of four new species of the genus Ohtaekwangia: Ohtaekwangia histidinii sp. nov., Ohtaekwangia cretensis sp. nov., Ohtaekwangia indiensis sp. nov., Ohtaekwangia reichenbachii sp. nov. from diverse environment.</title>
        <authorList>
            <person name="Octaviana S."/>
        </authorList>
    </citation>
    <scope>NUCLEOTIDE SEQUENCE [LARGE SCALE GENOMIC DNA]</scope>
    <source>
        <strain evidence="2 3">PWU4</strain>
    </source>
</reference>